<dbReference type="Pfam" id="PF07742">
    <property type="entry name" value="BTG"/>
    <property type="match status" value="1"/>
</dbReference>
<evidence type="ECO:0000256" key="1">
    <source>
        <dbReference type="ARBA" id="ARBA00007989"/>
    </source>
</evidence>
<feature type="compositionally biased region" description="Low complexity" evidence="2">
    <location>
        <begin position="250"/>
        <end position="264"/>
    </location>
</feature>
<feature type="compositionally biased region" description="Low complexity" evidence="2">
    <location>
        <begin position="214"/>
        <end position="231"/>
    </location>
</feature>
<proteinExistence type="inferred from homology"/>
<dbReference type="SUPFAM" id="SSF160696">
    <property type="entry name" value="BTG domain-like"/>
    <property type="match status" value="1"/>
</dbReference>
<dbReference type="OrthoDB" id="19928at2759"/>
<dbReference type="Gene3D" id="3.90.640.90">
    <property type="entry name" value="Anti-proliferative protein, N-terminal domain"/>
    <property type="match status" value="1"/>
</dbReference>
<dbReference type="GO" id="GO:0005737">
    <property type="term" value="C:cytoplasm"/>
    <property type="evidence" value="ECO:0007669"/>
    <property type="project" value="TreeGrafter"/>
</dbReference>
<protein>
    <recommendedName>
        <fullName evidence="3">Anti-proliferative protein domain-containing protein</fullName>
    </recommendedName>
</protein>
<dbReference type="PANTHER" id="PTHR22978:SF22">
    <property type="entry name" value="BTG FAMILY PROTEIN"/>
    <property type="match status" value="1"/>
</dbReference>
<evidence type="ECO:0000256" key="2">
    <source>
        <dbReference type="SAM" id="MobiDB-lite"/>
    </source>
</evidence>
<dbReference type="GO" id="GO:0005634">
    <property type="term" value="C:nucleus"/>
    <property type="evidence" value="ECO:0007669"/>
    <property type="project" value="TreeGrafter"/>
</dbReference>
<dbReference type="EMBL" id="KV417486">
    <property type="protein sequence ID" value="KZP32228.1"/>
    <property type="molecule type" value="Genomic_DNA"/>
</dbReference>
<evidence type="ECO:0000313" key="5">
    <source>
        <dbReference type="Proteomes" id="UP000076532"/>
    </source>
</evidence>
<feature type="region of interest" description="Disordered" evidence="2">
    <location>
        <begin position="250"/>
        <end position="275"/>
    </location>
</feature>
<feature type="region of interest" description="Disordered" evidence="2">
    <location>
        <begin position="203"/>
        <end position="231"/>
    </location>
</feature>
<feature type="region of interest" description="Disordered" evidence="2">
    <location>
        <begin position="313"/>
        <end position="342"/>
    </location>
</feature>
<reference evidence="4 5" key="1">
    <citation type="journal article" date="2016" name="Mol. Biol. Evol.">
        <title>Comparative Genomics of Early-Diverging Mushroom-Forming Fungi Provides Insights into the Origins of Lignocellulose Decay Capabilities.</title>
        <authorList>
            <person name="Nagy L.G."/>
            <person name="Riley R."/>
            <person name="Tritt A."/>
            <person name="Adam C."/>
            <person name="Daum C."/>
            <person name="Floudas D."/>
            <person name="Sun H."/>
            <person name="Yadav J.S."/>
            <person name="Pangilinan J."/>
            <person name="Larsson K.H."/>
            <person name="Matsuura K."/>
            <person name="Barry K."/>
            <person name="Labutti K."/>
            <person name="Kuo R."/>
            <person name="Ohm R.A."/>
            <person name="Bhattacharya S.S."/>
            <person name="Shirouzu T."/>
            <person name="Yoshinaga Y."/>
            <person name="Martin F.M."/>
            <person name="Grigoriev I.V."/>
            <person name="Hibbett D.S."/>
        </authorList>
    </citation>
    <scope>NUCLEOTIDE SEQUENCE [LARGE SCALE GENOMIC DNA]</scope>
    <source>
        <strain evidence="4 5">CBS 109695</strain>
    </source>
</reference>
<dbReference type="STRING" id="436010.A0A166V0N3"/>
<evidence type="ECO:0000313" key="4">
    <source>
        <dbReference type="EMBL" id="KZP32228.1"/>
    </source>
</evidence>
<name>A0A166V0N3_9AGAM</name>
<organism evidence="4 5">
    <name type="scientific">Athelia psychrophila</name>
    <dbReference type="NCBI Taxonomy" id="1759441"/>
    <lineage>
        <taxon>Eukaryota</taxon>
        <taxon>Fungi</taxon>
        <taxon>Dikarya</taxon>
        <taxon>Basidiomycota</taxon>
        <taxon>Agaricomycotina</taxon>
        <taxon>Agaricomycetes</taxon>
        <taxon>Agaricomycetidae</taxon>
        <taxon>Atheliales</taxon>
        <taxon>Atheliaceae</taxon>
        <taxon>Athelia</taxon>
    </lineage>
</organism>
<feature type="domain" description="Anti-proliferative protein" evidence="3">
    <location>
        <begin position="12"/>
        <end position="122"/>
    </location>
</feature>
<dbReference type="AlphaFoldDB" id="A0A166V0N3"/>
<dbReference type="InterPro" id="IPR036054">
    <property type="entry name" value="BTG-like_sf"/>
</dbReference>
<keyword evidence="5" id="KW-1185">Reference proteome</keyword>
<accession>A0A166V0N3</accession>
<comment type="similarity">
    <text evidence="1">Belongs to the BTG family.</text>
</comment>
<gene>
    <name evidence="4" type="ORF">FIBSPDRAFT_848604</name>
</gene>
<dbReference type="InterPro" id="IPR002087">
    <property type="entry name" value="Anti_prolifrtn"/>
</dbReference>
<evidence type="ECO:0000259" key="3">
    <source>
        <dbReference type="Pfam" id="PF07742"/>
    </source>
</evidence>
<sequence>MASSASTVSVAVAHAVAYLTRPLFPSHSKPVVQQLQQVLEANLIALFAPSWVCNDPIRGSGRRCLTLSPTCLPPRAIYNACVATNVQWFEWIAVLGGREFDFFVDPGRISIRFGQAAPLMTVWSGETSSTSGTRVAMEEAAIQATLRNQAAARAKLTINARLERKTLAQQLLEEDEIEDDQIFAMIADEVAAPTWLTPTLAKFPSPPRSVSPLSGASEQSRSSSRSSNSSSGCFSYASYDTSSDASLTTVSSTASQSHSRSAAAMEHAPKLSRRERARQAKVFVDATKTVVTPYDGGKTTVLTGGVMLGGGPKPKKAAPAPGPLATHPATHPAYNNWRPVRA</sequence>
<dbReference type="Proteomes" id="UP000076532">
    <property type="component" value="Unassembled WGS sequence"/>
</dbReference>
<dbReference type="PANTHER" id="PTHR22978">
    <property type="entry name" value="B-CELL TRANSLOCATION GENE"/>
    <property type="match status" value="1"/>
</dbReference>
<dbReference type="InterPro" id="IPR033332">
    <property type="entry name" value="BTG"/>
</dbReference>